<dbReference type="RefSeq" id="WP_207045711.1">
    <property type="nucleotide sequence ID" value="NZ_JAFLNC010000003.1"/>
</dbReference>
<evidence type="ECO:0000313" key="3">
    <source>
        <dbReference type="Proteomes" id="UP000664761"/>
    </source>
</evidence>
<keyword evidence="3" id="KW-1185">Reference proteome</keyword>
<dbReference type="InterPro" id="IPR036388">
    <property type="entry name" value="WH-like_DNA-bd_sf"/>
</dbReference>
<gene>
    <name evidence="2" type="ORF">J0X12_11245</name>
</gene>
<keyword evidence="2" id="KW-0238">DNA-binding</keyword>
<name>A0ABS3F7W9_9PROT</name>
<dbReference type="Proteomes" id="UP000664761">
    <property type="component" value="Unassembled WGS sequence"/>
</dbReference>
<dbReference type="SMART" id="SM00421">
    <property type="entry name" value="HTH_LUXR"/>
    <property type="match status" value="1"/>
</dbReference>
<sequence>MDENSTATVRFIGQKEEDAQQLSWLLSNASNAQFSFEHVACLDSFVNTGRDQQGEVIILDLTESTEDRINAVSLLGEKIPLIPVVVLTGDDEKVGRDAIRLGAQDYLIKSQLTTDGISRSLLNAIQRHQGHQRSAETAPLLDSATAVLNRLPIGVILVTADSKILFFNGKAKRYLEQGDGLVVGSDRVCRATLPGESRALAKLLADTLSPSDENKSEGDFAISLTRMESDYPLNVMVAPIGTGVAGKGAVLFVSDPAEPVDLSVDSICKLYGLTPAEGRLALGLTNGYKLDDLAEEWGVSMHTVRSQLRQIFRKTDTSRQSEVVKLILTGPAALQATSLL</sequence>
<proteinExistence type="predicted"/>
<dbReference type="SUPFAM" id="SSF52172">
    <property type="entry name" value="CheY-like"/>
    <property type="match status" value="1"/>
</dbReference>
<evidence type="ECO:0000259" key="1">
    <source>
        <dbReference type="SMART" id="SM00421"/>
    </source>
</evidence>
<dbReference type="SUPFAM" id="SSF46894">
    <property type="entry name" value="C-terminal effector domain of the bipartite response regulators"/>
    <property type="match status" value="1"/>
</dbReference>
<feature type="domain" description="HTH luxR-type" evidence="1">
    <location>
        <begin position="270"/>
        <end position="327"/>
    </location>
</feature>
<dbReference type="InterPro" id="IPR011006">
    <property type="entry name" value="CheY-like_superfamily"/>
</dbReference>
<dbReference type="CDD" id="cd00156">
    <property type="entry name" value="REC"/>
    <property type="match status" value="1"/>
</dbReference>
<organism evidence="2 3">
    <name type="scientific">Sneathiella sedimenti</name>
    <dbReference type="NCBI Taxonomy" id="2816034"/>
    <lineage>
        <taxon>Bacteria</taxon>
        <taxon>Pseudomonadati</taxon>
        <taxon>Pseudomonadota</taxon>
        <taxon>Alphaproteobacteria</taxon>
        <taxon>Sneathiellales</taxon>
        <taxon>Sneathiellaceae</taxon>
        <taxon>Sneathiella</taxon>
    </lineage>
</organism>
<reference evidence="2 3" key="1">
    <citation type="submission" date="2021-03" db="EMBL/GenBank/DDBJ databases">
        <title>Sneathiella sp. CAU 1612 isolated from Kang Won-do.</title>
        <authorList>
            <person name="Kim W."/>
        </authorList>
    </citation>
    <scope>NUCLEOTIDE SEQUENCE [LARGE SCALE GENOMIC DNA]</scope>
    <source>
        <strain evidence="2 3">CAU 1612</strain>
    </source>
</reference>
<evidence type="ECO:0000313" key="2">
    <source>
        <dbReference type="EMBL" id="MBO0334196.1"/>
    </source>
</evidence>
<dbReference type="Gene3D" id="3.40.50.2300">
    <property type="match status" value="1"/>
</dbReference>
<protein>
    <submittedName>
        <fullName evidence="2">DNA-binding response regulator</fullName>
    </submittedName>
</protein>
<dbReference type="InterPro" id="IPR000792">
    <property type="entry name" value="Tscrpt_reg_LuxR_C"/>
</dbReference>
<dbReference type="GO" id="GO:0003677">
    <property type="term" value="F:DNA binding"/>
    <property type="evidence" value="ECO:0007669"/>
    <property type="project" value="UniProtKB-KW"/>
</dbReference>
<dbReference type="InterPro" id="IPR016032">
    <property type="entry name" value="Sig_transdc_resp-reg_C-effctor"/>
</dbReference>
<accession>A0ABS3F7W9</accession>
<dbReference type="EMBL" id="JAFLNC010000003">
    <property type="protein sequence ID" value="MBO0334196.1"/>
    <property type="molecule type" value="Genomic_DNA"/>
</dbReference>
<dbReference type="Gene3D" id="1.10.10.10">
    <property type="entry name" value="Winged helix-like DNA-binding domain superfamily/Winged helix DNA-binding domain"/>
    <property type="match status" value="1"/>
</dbReference>
<comment type="caution">
    <text evidence="2">The sequence shown here is derived from an EMBL/GenBank/DDBJ whole genome shotgun (WGS) entry which is preliminary data.</text>
</comment>